<dbReference type="EMBL" id="SMRT01000012">
    <property type="protein sequence ID" value="TDF94826.1"/>
    <property type="molecule type" value="Genomic_DNA"/>
</dbReference>
<reference evidence="5 6" key="1">
    <citation type="submission" date="2019-03" db="EMBL/GenBank/DDBJ databases">
        <title>This is whole genome sequence of Paenibacillus sp MS74 strain.</title>
        <authorList>
            <person name="Trinh H.N."/>
        </authorList>
    </citation>
    <scope>NUCLEOTIDE SEQUENCE [LARGE SCALE GENOMIC DNA]</scope>
    <source>
        <strain evidence="5 6">MS74</strain>
    </source>
</reference>
<feature type="domain" description="HTH araC/xylS-type" evidence="4">
    <location>
        <begin position="1"/>
        <end position="42"/>
    </location>
</feature>
<dbReference type="InterPro" id="IPR018060">
    <property type="entry name" value="HTH_AraC"/>
</dbReference>
<proteinExistence type="predicted"/>
<evidence type="ECO:0000313" key="6">
    <source>
        <dbReference type="Proteomes" id="UP000295636"/>
    </source>
</evidence>
<protein>
    <submittedName>
        <fullName evidence="5">AraC family transcriptional regulator</fullName>
    </submittedName>
</protein>
<keyword evidence="6" id="KW-1185">Reference proteome</keyword>
<dbReference type="InterPro" id="IPR009057">
    <property type="entry name" value="Homeodomain-like_sf"/>
</dbReference>
<dbReference type="OrthoDB" id="2599717at2"/>
<evidence type="ECO:0000259" key="4">
    <source>
        <dbReference type="PROSITE" id="PS01124"/>
    </source>
</evidence>
<dbReference type="Pfam" id="PF12833">
    <property type="entry name" value="HTH_18"/>
    <property type="match status" value="1"/>
</dbReference>
<dbReference type="Gene3D" id="1.10.10.60">
    <property type="entry name" value="Homeodomain-like"/>
    <property type="match status" value="1"/>
</dbReference>
<evidence type="ECO:0000256" key="3">
    <source>
        <dbReference type="ARBA" id="ARBA00023163"/>
    </source>
</evidence>
<dbReference type="Proteomes" id="UP000295636">
    <property type="component" value="Unassembled WGS sequence"/>
</dbReference>
<organism evidence="5 6">
    <name type="scientific">Paenibacillus piri</name>
    <dbReference type="NCBI Taxonomy" id="2547395"/>
    <lineage>
        <taxon>Bacteria</taxon>
        <taxon>Bacillati</taxon>
        <taxon>Bacillota</taxon>
        <taxon>Bacilli</taxon>
        <taxon>Bacillales</taxon>
        <taxon>Paenibacillaceae</taxon>
        <taxon>Paenibacillus</taxon>
    </lineage>
</organism>
<keyword evidence="3" id="KW-0804">Transcription</keyword>
<evidence type="ECO:0000313" key="5">
    <source>
        <dbReference type="EMBL" id="TDF94826.1"/>
    </source>
</evidence>
<dbReference type="GO" id="GO:0003700">
    <property type="term" value="F:DNA-binding transcription factor activity"/>
    <property type="evidence" value="ECO:0007669"/>
    <property type="project" value="InterPro"/>
</dbReference>
<dbReference type="RefSeq" id="WP_133232507.1">
    <property type="nucleotide sequence ID" value="NZ_SMRT01000012.1"/>
</dbReference>
<dbReference type="GO" id="GO:0043565">
    <property type="term" value="F:sequence-specific DNA binding"/>
    <property type="evidence" value="ECO:0007669"/>
    <property type="project" value="InterPro"/>
</dbReference>
<dbReference type="SUPFAM" id="SSF46689">
    <property type="entry name" value="Homeodomain-like"/>
    <property type="match status" value="1"/>
</dbReference>
<sequence length="75" mass="8615">MFKDKSLTISEIAGKVGYGNDDRLIRVFKKYKGITPGKYREQMEGGSGECRGPGRFERRRAKRRWYKPLLGCSSP</sequence>
<dbReference type="PROSITE" id="PS01124">
    <property type="entry name" value="HTH_ARAC_FAMILY_2"/>
    <property type="match status" value="1"/>
</dbReference>
<evidence type="ECO:0000256" key="2">
    <source>
        <dbReference type="ARBA" id="ARBA00023125"/>
    </source>
</evidence>
<dbReference type="PRINTS" id="PR00032">
    <property type="entry name" value="HTHARAC"/>
</dbReference>
<dbReference type="InterPro" id="IPR020449">
    <property type="entry name" value="Tscrpt_reg_AraC-type_HTH"/>
</dbReference>
<keyword evidence="2" id="KW-0238">DNA-binding</keyword>
<name>A0A4R5KHK5_9BACL</name>
<accession>A0A4R5KHK5</accession>
<comment type="caution">
    <text evidence="5">The sequence shown here is derived from an EMBL/GenBank/DDBJ whole genome shotgun (WGS) entry which is preliminary data.</text>
</comment>
<evidence type="ECO:0000256" key="1">
    <source>
        <dbReference type="ARBA" id="ARBA00023015"/>
    </source>
</evidence>
<dbReference type="AlphaFoldDB" id="A0A4R5KHK5"/>
<gene>
    <name evidence="5" type="ORF">E1757_23020</name>
</gene>
<keyword evidence="1" id="KW-0805">Transcription regulation</keyword>